<dbReference type="PANTHER" id="PTHR47969">
    <property type="entry name" value="CHROMOSOME-ASSOCIATED KINESIN KIF4A-RELATED"/>
    <property type="match status" value="1"/>
</dbReference>
<comment type="similarity">
    <text evidence="6 7">Belongs to the TRAFAC class myosin-kinesin ATPase superfamily. Kinesin family.</text>
</comment>
<feature type="domain" description="Kinesin motor" evidence="9">
    <location>
        <begin position="1"/>
        <end position="129"/>
    </location>
</feature>
<dbReference type="GO" id="GO:0005524">
    <property type="term" value="F:ATP binding"/>
    <property type="evidence" value="ECO:0007669"/>
    <property type="project" value="UniProtKB-KW"/>
</dbReference>
<dbReference type="GO" id="GO:0051231">
    <property type="term" value="P:spindle elongation"/>
    <property type="evidence" value="ECO:0007669"/>
    <property type="project" value="TreeGrafter"/>
</dbReference>
<evidence type="ECO:0000256" key="1">
    <source>
        <dbReference type="ARBA" id="ARBA00004496"/>
    </source>
</evidence>
<keyword evidence="7" id="KW-0505">Motor protein</keyword>
<evidence type="ECO:0000256" key="4">
    <source>
        <dbReference type="ARBA" id="ARBA00022840"/>
    </source>
</evidence>
<evidence type="ECO:0000256" key="6">
    <source>
        <dbReference type="PROSITE-ProRule" id="PRU00283"/>
    </source>
</evidence>
<name>A0A146K7R6_9EUKA</name>
<dbReference type="Pfam" id="PF00225">
    <property type="entry name" value="Kinesin"/>
    <property type="match status" value="1"/>
</dbReference>
<organism evidence="10">
    <name type="scientific">Trepomonas sp. PC1</name>
    <dbReference type="NCBI Taxonomy" id="1076344"/>
    <lineage>
        <taxon>Eukaryota</taxon>
        <taxon>Metamonada</taxon>
        <taxon>Diplomonadida</taxon>
        <taxon>Hexamitidae</taxon>
        <taxon>Hexamitinae</taxon>
        <taxon>Trepomonas</taxon>
    </lineage>
</organism>
<feature type="non-terminal residue" evidence="10">
    <location>
        <position position="373"/>
    </location>
</feature>
<dbReference type="GO" id="GO:0005875">
    <property type="term" value="C:microtubule associated complex"/>
    <property type="evidence" value="ECO:0007669"/>
    <property type="project" value="TreeGrafter"/>
</dbReference>
<dbReference type="PANTHER" id="PTHR47969:SF15">
    <property type="entry name" value="CHROMOSOME-ASSOCIATED KINESIN KIF4A-RELATED"/>
    <property type="match status" value="1"/>
</dbReference>
<evidence type="ECO:0000256" key="2">
    <source>
        <dbReference type="ARBA" id="ARBA00022490"/>
    </source>
</evidence>
<dbReference type="GO" id="GO:0005874">
    <property type="term" value="C:microtubule"/>
    <property type="evidence" value="ECO:0007669"/>
    <property type="project" value="UniProtKB-KW"/>
</dbReference>
<gene>
    <name evidence="10" type="ORF">TPC1_15318</name>
</gene>
<dbReference type="EMBL" id="GDID01003939">
    <property type="protein sequence ID" value="JAP92667.1"/>
    <property type="molecule type" value="Transcribed_RNA"/>
</dbReference>
<comment type="caution">
    <text evidence="6">Lacks conserved residue(s) required for the propagation of feature annotation.</text>
</comment>
<dbReference type="GO" id="GO:0005737">
    <property type="term" value="C:cytoplasm"/>
    <property type="evidence" value="ECO:0007669"/>
    <property type="project" value="UniProtKB-SubCell"/>
</dbReference>
<dbReference type="InterPro" id="IPR027417">
    <property type="entry name" value="P-loop_NTPase"/>
</dbReference>
<keyword evidence="7" id="KW-0493">Microtubule</keyword>
<dbReference type="SMART" id="SM00129">
    <property type="entry name" value="KISc"/>
    <property type="match status" value="1"/>
</dbReference>
<dbReference type="GO" id="GO:0003777">
    <property type="term" value="F:microtubule motor activity"/>
    <property type="evidence" value="ECO:0007669"/>
    <property type="project" value="InterPro"/>
</dbReference>
<dbReference type="InterPro" id="IPR001752">
    <property type="entry name" value="Kinesin_motor_dom"/>
</dbReference>
<dbReference type="PROSITE" id="PS00411">
    <property type="entry name" value="KINESIN_MOTOR_1"/>
    <property type="match status" value="1"/>
</dbReference>
<dbReference type="PROSITE" id="PS50067">
    <property type="entry name" value="KINESIN_MOTOR_2"/>
    <property type="match status" value="1"/>
</dbReference>
<dbReference type="GO" id="GO:0007018">
    <property type="term" value="P:microtubule-based movement"/>
    <property type="evidence" value="ECO:0007669"/>
    <property type="project" value="InterPro"/>
</dbReference>
<dbReference type="PRINTS" id="PR00380">
    <property type="entry name" value="KINESINHEAVY"/>
</dbReference>
<evidence type="ECO:0000256" key="8">
    <source>
        <dbReference type="SAM" id="Coils"/>
    </source>
</evidence>
<dbReference type="GO" id="GO:0007052">
    <property type="term" value="P:mitotic spindle organization"/>
    <property type="evidence" value="ECO:0007669"/>
    <property type="project" value="TreeGrafter"/>
</dbReference>
<keyword evidence="4 7" id="KW-0067">ATP-binding</keyword>
<dbReference type="InterPro" id="IPR019821">
    <property type="entry name" value="Kinesin_motor_CS"/>
</dbReference>
<dbReference type="Gene3D" id="3.40.850.10">
    <property type="entry name" value="Kinesin motor domain"/>
    <property type="match status" value="1"/>
</dbReference>
<evidence type="ECO:0000256" key="3">
    <source>
        <dbReference type="ARBA" id="ARBA00022741"/>
    </source>
</evidence>
<sequence>KMNATSSRSHSLMCIQIESTLNELDKKTSKIWIVDLAGSEKISKTKEQGIRLEEAKAINGSLTTLGLCISKLSQNAQHIPYRDSKLTRILKESLGGNAKTFLCICCSTNASNTEETISTLNFGARASLVSTKPRINKELTAAELQVQLQIAKEQLQLFASGDFQVQLVDLQSQLKMKIQEIDQLKMQNDDLKERVEAQEQEISQMKSKPQVAQTPFVPRMYRILESSKLLMSQNSKNWETPRISKSQKNLSPNLKKSVQNVFESPLLTMDFKEESKLKQQLLEYEEKMIQQQLNSQKEIQRLSDYNFQMSLWLTNQQYLTGDKKDQQIIELQQKLNDRKTELFTINQLYLDMQQNFQLYMLQNQNLTTQNQEL</sequence>
<comment type="subcellular location">
    <subcellularLocation>
        <location evidence="1">Cytoplasm</location>
    </subcellularLocation>
</comment>
<keyword evidence="5 8" id="KW-0175">Coiled coil</keyword>
<accession>A0A146K7R6</accession>
<evidence type="ECO:0000313" key="10">
    <source>
        <dbReference type="EMBL" id="JAP92667.1"/>
    </source>
</evidence>
<dbReference type="SUPFAM" id="SSF52540">
    <property type="entry name" value="P-loop containing nucleoside triphosphate hydrolases"/>
    <property type="match status" value="1"/>
</dbReference>
<keyword evidence="3 7" id="KW-0547">Nucleotide-binding</keyword>
<dbReference type="InterPro" id="IPR027640">
    <property type="entry name" value="Kinesin-like_fam"/>
</dbReference>
<dbReference type="InterPro" id="IPR036961">
    <property type="entry name" value="Kinesin_motor_dom_sf"/>
</dbReference>
<reference evidence="10" key="1">
    <citation type="submission" date="2015-07" db="EMBL/GenBank/DDBJ databases">
        <title>Adaptation to a free-living lifestyle via gene acquisitions in the diplomonad Trepomonas sp. PC1.</title>
        <authorList>
            <person name="Xu F."/>
            <person name="Jerlstrom-Hultqvist J."/>
            <person name="Kolisko M."/>
            <person name="Simpson A.G.B."/>
            <person name="Roger A.J."/>
            <person name="Svard S.G."/>
            <person name="Andersson J.O."/>
        </authorList>
    </citation>
    <scope>NUCLEOTIDE SEQUENCE</scope>
    <source>
        <strain evidence="10">PC1</strain>
    </source>
</reference>
<evidence type="ECO:0000259" key="9">
    <source>
        <dbReference type="PROSITE" id="PS50067"/>
    </source>
</evidence>
<protein>
    <recommendedName>
        <fullName evidence="7">Kinesin-like protein</fullName>
    </recommendedName>
</protein>
<keyword evidence="2" id="KW-0963">Cytoplasm</keyword>
<evidence type="ECO:0000256" key="7">
    <source>
        <dbReference type="RuleBase" id="RU000394"/>
    </source>
</evidence>
<evidence type="ECO:0000256" key="5">
    <source>
        <dbReference type="ARBA" id="ARBA00023054"/>
    </source>
</evidence>
<feature type="non-terminal residue" evidence="10">
    <location>
        <position position="1"/>
    </location>
</feature>
<feature type="coiled-coil region" evidence="8">
    <location>
        <begin position="167"/>
        <end position="208"/>
    </location>
</feature>
<dbReference type="GO" id="GO:0008017">
    <property type="term" value="F:microtubule binding"/>
    <property type="evidence" value="ECO:0007669"/>
    <property type="project" value="InterPro"/>
</dbReference>
<proteinExistence type="inferred from homology"/>
<dbReference type="AlphaFoldDB" id="A0A146K7R6"/>